<dbReference type="GO" id="GO:0030145">
    <property type="term" value="F:manganese ion binding"/>
    <property type="evidence" value="ECO:0007669"/>
    <property type="project" value="UniProtKB-UniRule"/>
</dbReference>
<proteinExistence type="inferred from homology"/>
<dbReference type="InterPro" id="IPR006124">
    <property type="entry name" value="Metalloenzyme"/>
</dbReference>
<feature type="binding site" evidence="10 13">
    <location>
        <position position="467"/>
    </location>
    <ligand>
        <name>Mn(2+)</name>
        <dbReference type="ChEBI" id="CHEBI:29035"/>
        <label>1</label>
    </ligand>
</feature>
<organism evidence="16 17">
    <name type="scientific">Candidatus Komeilibacteria bacterium CG_4_10_14_0_8_um_filter_37_78</name>
    <dbReference type="NCBI Taxonomy" id="1974471"/>
    <lineage>
        <taxon>Bacteria</taxon>
        <taxon>Candidatus Komeiliibacteriota</taxon>
    </lineage>
</organism>
<evidence type="ECO:0000256" key="10">
    <source>
        <dbReference type="HAMAP-Rule" id="MF_01038"/>
    </source>
</evidence>
<dbReference type="Gene3D" id="3.40.1450.10">
    <property type="entry name" value="BPG-independent phosphoglycerate mutase, domain B"/>
    <property type="match status" value="1"/>
</dbReference>
<dbReference type="GO" id="GO:0004619">
    <property type="term" value="F:phosphoglycerate mutase activity"/>
    <property type="evidence" value="ECO:0007669"/>
    <property type="project" value="UniProtKB-UniRule"/>
</dbReference>
<comment type="cofactor">
    <cofactor evidence="10">
        <name>Mn(2+)</name>
        <dbReference type="ChEBI" id="CHEBI:29035"/>
    </cofactor>
    <text evidence="10">Binds 2 manganese ions per subunit.</text>
</comment>
<keyword evidence="5 10" id="KW-0479">Metal-binding</keyword>
<feature type="binding site" evidence="10 12">
    <location>
        <position position="340"/>
    </location>
    <ligand>
        <name>substrate</name>
    </ligand>
</feature>
<feature type="binding site" evidence="10 12">
    <location>
        <position position="194"/>
    </location>
    <ligand>
        <name>substrate</name>
    </ligand>
</feature>
<dbReference type="CDD" id="cd16010">
    <property type="entry name" value="iPGM"/>
    <property type="match status" value="1"/>
</dbReference>
<comment type="similarity">
    <text evidence="3 10">Belongs to the BPG-independent phosphoglycerate mutase family.</text>
</comment>
<evidence type="ECO:0000256" key="8">
    <source>
        <dbReference type="ARBA" id="ARBA00023235"/>
    </source>
</evidence>
<comment type="caution">
    <text evidence="16">The sequence shown here is derived from an EMBL/GenBank/DDBJ whole genome shotgun (WGS) entry which is preliminary data.</text>
</comment>
<evidence type="ECO:0000256" key="4">
    <source>
        <dbReference type="ARBA" id="ARBA00012026"/>
    </source>
</evidence>
<keyword evidence="7 10" id="KW-0464">Manganese</keyword>
<dbReference type="Pfam" id="PF06415">
    <property type="entry name" value="iPGM_N"/>
    <property type="match status" value="1"/>
</dbReference>
<comment type="catalytic activity">
    <reaction evidence="1 10">
        <text>(2R)-2-phosphoglycerate = (2R)-3-phosphoglycerate</text>
        <dbReference type="Rhea" id="RHEA:15901"/>
        <dbReference type="ChEBI" id="CHEBI:58272"/>
        <dbReference type="ChEBI" id="CHEBI:58289"/>
        <dbReference type="EC" id="5.4.2.12"/>
    </reaction>
</comment>
<dbReference type="FunFam" id="3.40.1450.10:FF:000001">
    <property type="entry name" value="2,3-bisphosphoglycerate-independent phosphoglycerate mutase"/>
    <property type="match status" value="1"/>
</dbReference>
<accession>A0A2M7RAZ9</accession>
<protein>
    <recommendedName>
        <fullName evidence="9 10">2,3-bisphosphoglycerate-independent phosphoglycerate mutase</fullName>
        <shortName evidence="10">BPG-independent PGAM</shortName>
        <shortName evidence="10">Phosphoglyceromutase</shortName>
        <shortName evidence="10">iPGM</shortName>
        <ecNumber evidence="4 10">5.4.2.12</ecNumber>
    </recommendedName>
</protein>
<dbReference type="EC" id="5.4.2.12" evidence="4 10"/>
<dbReference type="InterPro" id="IPR017850">
    <property type="entry name" value="Alkaline_phosphatase_core_sf"/>
</dbReference>
<name>A0A2M7RAZ9_9BACT</name>
<feature type="domain" description="Metalloenzyme" evidence="14">
    <location>
        <begin position="7"/>
        <end position="519"/>
    </location>
</feature>
<keyword evidence="8 10" id="KW-0413">Isomerase</keyword>
<evidence type="ECO:0000256" key="3">
    <source>
        <dbReference type="ARBA" id="ARBA00008819"/>
    </source>
</evidence>
<sequence length="529" mass="58398">MFETRPKPVVLLILDGWGIAAPSKSNVISFSKISNIDSYATDYPTVTLQSAGEAVGLSWGEMGNSEVGHLSIGGGQIIYQNLPRITKSIADKSFYANEEFINACQHVKNNNSNLHLLGLLSNGSVHSYNEHLYALLEVALQQQVKNVFVHVFLDGRDTPYNSGEKFVTKLEEKIKQIGIGKIASVSGRFYAMDRDNHWERTELVYNAMVAGEAKHHNQSAVAAIKESYGAGIYDEELEPVIIINNEDKPVGLVQDNDALIFFNYRSDRARQLTKAFVLPSLDRFSKERPYLNDLYFVTMSEYEKDLPAKIAFPPVRVETPLAAVIAQAGLKQYHVAETEKYAHVTFFFNGGQEAEYEGEERALIPSPRVASYDEVPKMSAAKVTESIIAGIQDDQYDFIVANFANPDMVAHTGNIKATQTAVEFLDENVGKIVSTTLARNGVVLITADHGNAEELFKLRTGEIDKEHSTNPVPLYIIANELKGKTIIPGINSQNLYNQVPAGILADIAPTIIKIMGLKKPVKMTGTSLI</sequence>
<dbReference type="PANTHER" id="PTHR31637">
    <property type="entry name" value="2,3-BISPHOSPHOGLYCERATE-INDEPENDENT PHOSPHOGLYCERATE MUTASE"/>
    <property type="match status" value="1"/>
</dbReference>
<dbReference type="UniPathway" id="UPA00109">
    <property type="reaction ID" value="UER00186"/>
</dbReference>
<dbReference type="Proteomes" id="UP000228689">
    <property type="component" value="Unassembled WGS sequence"/>
</dbReference>
<dbReference type="EMBL" id="PFMC01000080">
    <property type="protein sequence ID" value="PIY93949.1"/>
    <property type="molecule type" value="Genomic_DNA"/>
</dbReference>
<evidence type="ECO:0000256" key="9">
    <source>
        <dbReference type="ARBA" id="ARBA00071648"/>
    </source>
</evidence>
<dbReference type="AlphaFoldDB" id="A0A2M7RAZ9"/>
<dbReference type="GO" id="GO:0006096">
    <property type="term" value="P:glycolytic process"/>
    <property type="evidence" value="ECO:0007669"/>
    <property type="project" value="UniProtKB-UniRule"/>
</dbReference>
<feature type="binding site" evidence="10 13">
    <location>
        <position position="448"/>
    </location>
    <ligand>
        <name>Mn(2+)</name>
        <dbReference type="ChEBI" id="CHEBI:29035"/>
        <label>2</label>
    </ligand>
</feature>
<dbReference type="SUPFAM" id="SSF53649">
    <property type="entry name" value="Alkaline phosphatase-like"/>
    <property type="match status" value="1"/>
</dbReference>
<feature type="binding site" evidence="10 13">
    <location>
        <position position="15"/>
    </location>
    <ligand>
        <name>Mn(2+)</name>
        <dbReference type="ChEBI" id="CHEBI:29035"/>
        <label>2</label>
    </ligand>
</feature>
<comment type="function">
    <text evidence="10">Catalyzes the interconversion of 2-phosphoglycerate and 3-phosphoglycerate.</text>
</comment>
<feature type="binding site" evidence="10 13">
    <location>
        <position position="65"/>
    </location>
    <ligand>
        <name>Mn(2+)</name>
        <dbReference type="ChEBI" id="CHEBI:29035"/>
        <label>2</label>
    </ligand>
</feature>
<evidence type="ECO:0000256" key="5">
    <source>
        <dbReference type="ARBA" id="ARBA00022723"/>
    </source>
</evidence>
<dbReference type="GO" id="GO:0006007">
    <property type="term" value="P:glucose catabolic process"/>
    <property type="evidence" value="ECO:0007669"/>
    <property type="project" value="InterPro"/>
</dbReference>
<dbReference type="PANTHER" id="PTHR31637:SF0">
    <property type="entry name" value="2,3-BISPHOSPHOGLYCERATE-INDEPENDENT PHOSPHOGLYCERATE MUTASE"/>
    <property type="match status" value="1"/>
</dbReference>
<dbReference type="GO" id="GO:0005829">
    <property type="term" value="C:cytosol"/>
    <property type="evidence" value="ECO:0007669"/>
    <property type="project" value="TreeGrafter"/>
</dbReference>
<dbReference type="SUPFAM" id="SSF64158">
    <property type="entry name" value="2,3-Bisphosphoglycerate-independent phosphoglycerate mutase, substrate-binding domain"/>
    <property type="match status" value="1"/>
</dbReference>
<evidence type="ECO:0000259" key="14">
    <source>
        <dbReference type="Pfam" id="PF01676"/>
    </source>
</evidence>
<feature type="binding site" evidence="10 12">
    <location>
        <position position="126"/>
    </location>
    <ligand>
        <name>substrate</name>
    </ligand>
</feature>
<dbReference type="HAMAP" id="MF_01038">
    <property type="entry name" value="GpmI"/>
    <property type="match status" value="1"/>
</dbReference>
<feature type="binding site" evidence="10 12">
    <location>
        <position position="188"/>
    </location>
    <ligand>
        <name>substrate</name>
    </ligand>
</feature>
<feature type="binding site" evidence="10 13">
    <location>
        <position position="407"/>
    </location>
    <ligand>
        <name>Mn(2+)</name>
        <dbReference type="ChEBI" id="CHEBI:29035"/>
        <label>1</label>
    </ligand>
</feature>
<gene>
    <name evidence="10" type="primary">gpmI</name>
    <name evidence="16" type="ORF">COY67_03430</name>
</gene>
<dbReference type="Pfam" id="PF01676">
    <property type="entry name" value="Metalloenzyme"/>
    <property type="match status" value="1"/>
</dbReference>
<evidence type="ECO:0000313" key="16">
    <source>
        <dbReference type="EMBL" id="PIY93949.1"/>
    </source>
</evidence>
<comment type="pathway">
    <text evidence="2 10">Carbohydrate degradation; glycolysis; pyruvate from D-glyceraldehyde 3-phosphate: step 3/5.</text>
</comment>
<reference evidence="17" key="1">
    <citation type="submission" date="2017-09" db="EMBL/GenBank/DDBJ databases">
        <title>Depth-based differentiation of microbial function through sediment-hosted aquifers and enrichment of novel symbionts in the deep terrestrial subsurface.</title>
        <authorList>
            <person name="Probst A.J."/>
            <person name="Ladd B."/>
            <person name="Jarett J.K."/>
            <person name="Geller-Mcgrath D.E."/>
            <person name="Sieber C.M.K."/>
            <person name="Emerson J.B."/>
            <person name="Anantharaman K."/>
            <person name="Thomas B.C."/>
            <person name="Malmstrom R."/>
            <person name="Stieglmeier M."/>
            <person name="Klingl A."/>
            <person name="Woyke T."/>
            <person name="Ryan C.M."/>
            <person name="Banfield J.F."/>
        </authorList>
    </citation>
    <scope>NUCLEOTIDE SEQUENCE [LARGE SCALE GENOMIC DNA]</scope>
</reference>
<feature type="binding site" evidence="10 13">
    <location>
        <position position="411"/>
    </location>
    <ligand>
        <name>Mn(2+)</name>
        <dbReference type="ChEBI" id="CHEBI:29035"/>
        <label>1</label>
    </ligand>
</feature>
<evidence type="ECO:0000256" key="1">
    <source>
        <dbReference type="ARBA" id="ARBA00000370"/>
    </source>
</evidence>
<keyword evidence="6 10" id="KW-0324">Glycolysis</keyword>
<feature type="active site" description="Phosphoserine intermediate" evidence="10 11">
    <location>
        <position position="65"/>
    </location>
</feature>
<dbReference type="InterPro" id="IPR011258">
    <property type="entry name" value="BPG-indep_PGM_N"/>
</dbReference>
<comment type="subunit">
    <text evidence="10">Monomer.</text>
</comment>
<feature type="binding site" evidence="10 12">
    <location>
        <begin position="156"/>
        <end position="157"/>
    </location>
    <ligand>
        <name>substrate</name>
    </ligand>
</feature>
<feature type="domain" description="BPG-independent PGAM N-terminal" evidence="15">
    <location>
        <begin position="85"/>
        <end position="304"/>
    </location>
</feature>
<evidence type="ECO:0000256" key="6">
    <source>
        <dbReference type="ARBA" id="ARBA00023152"/>
    </source>
</evidence>
<evidence type="ECO:0000256" key="13">
    <source>
        <dbReference type="PIRSR" id="PIRSR001492-3"/>
    </source>
</evidence>
<dbReference type="InterPro" id="IPR005995">
    <property type="entry name" value="Pgm_bpd_ind"/>
</dbReference>
<evidence type="ECO:0000256" key="11">
    <source>
        <dbReference type="PIRSR" id="PIRSR001492-1"/>
    </source>
</evidence>
<dbReference type="PIRSF" id="PIRSF001492">
    <property type="entry name" value="IPGAM"/>
    <property type="match status" value="1"/>
</dbReference>
<evidence type="ECO:0000256" key="12">
    <source>
        <dbReference type="PIRSR" id="PIRSR001492-2"/>
    </source>
</evidence>
<feature type="binding site" evidence="10 13">
    <location>
        <position position="449"/>
    </location>
    <ligand>
        <name>Mn(2+)</name>
        <dbReference type="ChEBI" id="CHEBI:29035"/>
        <label>2</label>
    </ligand>
</feature>
<evidence type="ECO:0000256" key="7">
    <source>
        <dbReference type="ARBA" id="ARBA00023211"/>
    </source>
</evidence>
<dbReference type="Gene3D" id="3.40.720.10">
    <property type="entry name" value="Alkaline Phosphatase, subunit A"/>
    <property type="match status" value="1"/>
</dbReference>
<evidence type="ECO:0000256" key="2">
    <source>
        <dbReference type="ARBA" id="ARBA00004798"/>
    </source>
</evidence>
<dbReference type="InterPro" id="IPR036646">
    <property type="entry name" value="PGAM_B_sf"/>
</dbReference>
<dbReference type="NCBIfam" id="TIGR01307">
    <property type="entry name" value="pgm_bpd_ind"/>
    <property type="match status" value="1"/>
</dbReference>
<feature type="binding site" evidence="10 12">
    <location>
        <begin position="265"/>
        <end position="268"/>
    </location>
    <ligand>
        <name>substrate</name>
    </ligand>
</feature>
<evidence type="ECO:0000313" key="17">
    <source>
        <dbReference type="Proteomes" id="UP000228689"/>
    </source>
</evidence>
<evidence type="ECO:0000259" key="15">
    <source>
        <dbReference type="Pfam" id="PF06415"/>
    </source>
</evidence>